<sequence>MRIAGNPRRCLLRLFALLLLQVAYGAELQNRVLNIGTEPVVSKDKSNKPVEDILEQLYYDWQDNFNVDDEQESLLNLLNSLTGQVAVEESENSLKKVTGQGNSFDPTQLNKASFNAGSNLGMSGSDDSTSYKRENRKDKVLPRIMPLLFKKDPVLAGEPMGAEKSLSLVSRQAPYLFKRGRMQFLFKRPSFPILFKRQEKKP</sequence>
<gene>
    <name evidence="3" type="ORF">CVLEPA_LOCUS7936</name>
</gene>
<organism evidence="3 4">
    <name type="scientific">Clavelina lepadiformis</name>
    <name type="common">Light-bulb sea squirt</name>
    <name type="synonym">Ascidia lepadiformis</name>
    <dbReference type="NCBI Taxonomy" id="159417"/>
    <lineage>
        <taxon>Eukaryota</taxon>
        <taxon>Metazoa</taxon>
        <taxon>Chordata</taxon>
        <taxon>Tunicata</taxon>
        <taxon>Ascidiacea</taxon>
        <taxon>Aplousobranchia</taxon>
        <taxon>Clavelinidae</taxon>
        <taxon>Clavelina</taxon>
    </lineage>
</organism>
<accession>A0ABP0FE46</accession>
<dbReference type="EMBL" id="CAWYQH010000046">
    <property type="protein sequence ID" value="CAK8677963.1"/>
    <property type="molecule type" value="Genomic_DNA"/>
</dbReference>
<feature type="signal peptide" evidence="2">
    <location>
        <begin position="1"/>
        <end position="25"/>
    </location>
</feature>
<evidence type="ECO:0000313" key="3">
    <source>
        <dbReference type="EMBL" id="CAK8677963.1"/>
    </source>
</evidence>
<comment type="caution">
    <text evidence="3">The sequence shown here is derived from an EMBL/GenBank/DDBJ whole genome shotgun (WGS) entry which is preliminary data.</text>
</comment>
<reference evidence="3 4" key="1">
    <citation type="submission" date="2024-02" db="EMBL/GenBank/DDBJ databases">
        <authorList>
            <person name="Daric V."/>
            <person name="Darras S."/>
        </authorList>
    </citation>
    <scope>NUCLEOTIDE SEQUENCE [LARGE SCALE GENOMIC DNA]</scope>
</reference>
<dbReference type="Proteomes" id="UP001642483">
    <property type="component" value="Unassembled WGS sequence"/>
</dbReference>
<feature type="chain" id="PRO_5047086215" evidence="2">
    <location>
        <begin position="26"/>
        <end position="202"/>
    </location>
</feature>
<keyword evidence="2" id="KW-0732">Signal</keyword>
<feature type="region of interest" description="Disordered" evidence="1">
    <location>
        <begin position="115"/>
        <end position="135"/>
    </location>
</feature>
<name>A0ABP0FE46_CLALP</name>
<proteinExistence type="predicted"/>
<keyword evidence="4" id="KW-1185">Reference proteome</keyword>
<evidence type="ECO:0000256" key="1">
    <source>
        <dbReference type="SAM" id="MobiDB-lite"/>
    </source>
</evidence>
<evidence type="ECO:0000256" key="2">
    <source>
        <dbReference type="SAM" id="SignalP"/>
    </source>
</evidence>
<feature type="compositionally biased region" description="Polar residues" evidence="1">
    <location>
        <begin position="115"/>
        <end position="128"/>
    </location>
</feature>
<protein>
    <submittedName>
        <fullName evidence="3">Uncharacterized protein</fullName>
    </submittedName>
</protein>
<evidence type="ECO:0000313" key="4">
    <source>
        <dbReference type="Proteomes" id="UP001642483"/>
    </source>
</evidence>